<dbReference type="Pfam" id="PF00486">
    <property type="entry name" value="Trans_reg_C"/>
    <property type="match status" value="1"/>
</dbReference>
<evidence type="ECO:0000259" key="5">
    <source>
        <dbReference type="PROSITE" id="PS51755"/>
    </source>
</evidence>
<dbReference type="InterPro" id="IPR011006">
    <property type="entry name" value="CheY-like_superfamily"/>
</dbReference>
<reference evidence="6 7" key="1">
    <citation type="submission" date="2020-06" db="EMBL/GenBank/DDBJ databases">
        <title>Actinokineospora xiongansis sp. nov., isolated from soil of Baiyangdian.</title>
        <authorList>
            <person name="Zhang X."/>
        </authorList>
    </citation>
    <scope>NUCLEOTIDE SEQUENCE [LARGE SCALE GENOMIC DNA]</scope>
    <source>
        <strain evidence="6 7">HBU206404</strain>
    </source>
</reference>
<dbReference type="CDD" id="cd00383">
    <property type="entry name" value="trans_reg_C"/>
    <property type="match status" value="1"/>
</dbReference>
<dbReference type="PROSITE" id="PS50110">
    <property type="entry name" value="RESPONSE_REGULATORY"/>
    <property type="match status" value="1"/>
</dbReference>
<dbReference type="Pfam" id="PF00072">
    <property type="entry name" value="Response_reg"/>
    <property type="match status" value="1"/>
</dbReference>
<dbReference type="Gene3D" id="6.10.250.690">
    <property type="match status" value="1"/>
</dbReference>
<dbReference type="SUPFAM" id="SSF52172">
    <property type="entry name" value="CheY-like"/>
    <property type="match status" value="1"/>
</dbReference>
<dbReference type="InterPro" id="IPR039420">
    <property type="entry name" value="WalR-like"/>
</dbReference>
<feature type="DNA-binding region" description="OmpR/PhoB-type" evidence="3">
    <location>
        <begin position="127"/>
        <end position="226"/>
    </location>
</feature>
<evidence type="ECO:0000256" key="2">
    <source>
        <dbReference type="PROSITE-ProRule" id="PRU00169"/>
    </source>
</evidence>
<keyword evidence="7" id="KW-1185">Reference proteome</keyword>
<dbReference type="InterPro" id="IPR001867">
    <property type="entry name" value="OmpR/PhoB-type_DNA-bd"/>
</dbReference>
<comment type="caution">
    <text evidence="6">The sequence shown here is derived from an EMBL/GenBank/DDBJ whole genome shotgun (WGS) entry which is preliminary data.</text>
</comment>
<feature type="domain" description="Response regulatory" evidence="4">
    <location>
        <begin position="3"/>
        <end position="116"/>
    </location>
</feature>
<dbReference type="EMBL" id="JABVED010000026">
    <property type="protein sequence ID" value="MBC6451268.1"/>
    <property type="molecule type" value="Genomic_DNA"/>
</dbReference>
<name>A0ABR7LFJ7_9PSEU</name>
<dbReference type="InterPro" id="IPR036388">
    <property type="entry name" value="WH-like_DNA-bd_sf"/>
</dbReference>
<evidence type="ECO:0000259" key="4">
    <source>
        <dbReference type="PROSITE" id="PS50110"/>
    </source>
</evidence>
<evidence type="ECO:0000256" key="1">
    <source>
        <dbReference type="ARBA" id="ARBA00023125"/>
    </source>
</evidence>
<sequence>MTKILVVDDEPQIVRALRINLTARGYEVVTAADGAAALRAAAETKPDAVVLDLGLPDIDGTEVIHGLRGWSTVPIIVLSARVDSTDKVVALDAGADDYVTKPFGMDELLARLRAAVRRASTVPTDDDPVVETEAFTIDIAAKKVHRDGVEVHLTPTEWGMLEILVRNKGKLIAQKQLLQEVWGPNYGDEKHYLRVYMAQLRRKLEPRPSDPRYLLTEPGMGYRFETPELGTRLGDRDRT</sequence>
<dbReference type="Gene3D" id="1.10.10.10">
    <property type="entry name" value="Winged helix-like DNA-binding domain superfamily/Winged helix DNA-binding domain"/>
    <property type="match status" value="1"/>
</dbReference>
<evidence type="ECO:0000313" key="7">
    <source>
        <dbReference type="Proteomes" id="UP000734823"/>
    </source>
</evidence>
<feature type="domain" description="OmpR/PhoB-type" evidence="5">
    <location>
        <begin position="127"/>
        <end position="226"/>
    </location>
</feature>
<evidence type="ECO:0000313" key="6">
    <source>
        <dbReference type="EMBL" id="MBC6451268.1"/>
    </source>
</evidence>
<proteinExistence type="predicted"/>
<accession>A0ABR7LFJ7</accession>
<dbReference type="RefSeq" id="WP_187224343.1">
    <property type="nucleotide sequence ID" value="NZ_JABVED010000026.1"/>
</dbReference>
<gene>
    <name evidence="6" type="ORF">GPZ80_29325</name>
</gene>
<feature type="modified residue" description="4-aspartylphosphate" evidence="2">
    <location>
        <position position="52"/>
    </location>
</feature>
<protein>
    <submittedName>
        <fullName evidence="6">Response regulator</fullName>
    </submittedName>
</protein>
<dbReference type="PANTHER" id="PTHR48111">
    <property type="entry name" value="REGULATOR OF RPOS"/>
    <property type="match status" value="1"/>
</dbReference>
<dbReference type="Gene3D" id="3.40.50.2300">
    <property type="match status" value="1"/>
</dbReference>
<keyword evidence="1 3" id="KW-0238">DNA-binding</keyword>
<dbReference type="PANTHER" id="PTHR48111:SF50">
    <property type="entry name" value="KDP OPERON TRANSCRIPTIONAL REGULATORY PROTEIN KDPE"/>
    <property type="match status" value="1"/>
</dbReference>
<dbReference type="SMART" id="SM00862">
    <property type="entry name" value="Trans_reg_C"/>
    <property type="match status" value="1"/>
</dbReference>
<dbReference type="Proteomes" id="UP000734823">
    <property type="component" value="Unassembled WGS sequence"/>
</dbReference>
<dbReference type="InterPro" id="IPR001789">
    <property type="entry name" value="Sig_transdc_resp-reg_receiver"/>
</dbReference>
<dbReference type="SMART" id="SM00448">
    <property type="entry name" value="REC"/>
    <property type="match status" value="1"/>
</dbReference>
<organism evidence="6 7">
    <name type="scientific">Actinokineospora xionganensis</name>
    <dbReference type="NCBI Taxonomy" id="2684470"/>
    <lineage>
        <taxon>Bacteria</taxon>
        <taxon>Bacillati</taxon>
        <taxon>Actinomycetota</taxon>
        <taxon>Actinomycetes</taxon>
        <taxon>Pseudonocardiales</taxon>
        <taxon>Pseudonocardiaceae</taxon>
        <taxon>Actinokineospora</taxon>
    </lineage>
</organism>
<keyword evidence="2" id="KW-0597">Phosphoprotein</keyword>
<evidence type="ECO:0000256" key="3">
    <source>
        <dbReference type="PROSITE-ProRule" id="PRU01091"/>
    </source>
</evidence>
<dbReference type="PROSITE" id="PS51755">
    <property type="entry name" value="OMPR_PHOB"/>
    <property type="match status" value="1"/>
</dbReference>